<proteinExistence type="predicted"/>
<keyword evidence="1" id="KW-1133">Transmembrane helix</keyword>
<feature type="chain" id="PRO_5045278283" evidence="2">
    <location>
        <begin position="21"/>
        <end position="286"/>
    </location>
</feature>
<dbReference type="Proteomes" id="UP001652625">
    <property type="component" value="Chromosome 10"/>
</dbReference>
<feature type="signal peptide" evidence="2">
    <location>
        <begin position="1"/>
        <end position="20"/>
    </location>
</feature>
<feature type="transmembrane region" description="Helical" evidence="1">
    <location>
        <begin position="148"/>
        <end position="166"/>
    </location>
</feature>
<evidence type="ECO:0000256" key="2">
    <source>
        <dbReference type="SAM" id="SignalP"/>
    </source>
</evidence>
<feature type="transmembrane region" description="Helical" evidence="1">
    <location>
        <begin position="178"/>
        <end position="204"/>
    </location>
</feature>
<reference evidence="4" key="1">
    <citation type="submission" date="2025-08" db="UniProtKB">
        <authorList>
            <consortium name="RefSeq"/>
        </authorList>
    </citation>
    <scope>IDENTIFICATION</scope>
</reference>
<evidence type="ECO:0000313" key="3">
    <source>
        <dbReference type="Proteomes" id="UP001652625"/>
    </source>
</evidence>
<protein>
    <submittedName>
        <fullName evidence="4">Uncharacterized protein LOC136086003</fullName>
    </submittedName>
</protein>
<name>A0ABM4CQX5_HYDVU</name>
<accession>A0ABM4CQX5</accession>
<keyword evidence="1" id="KW-0472">Membrane</keyword>
<evidence type="ECO:0000256" key="1">
    <source>
        <dbReference type="SAM" id="Phobius"/>
    </source>
</evidence>
<dbReference type="RefSeq" id="XP_065664226.1">
    <property type="nucleotide sequence ID" value="XM_065808154.1"/>
</dbReference>
<gene>
    <name evidence="4" type="primary">LOC136086003</name>
</gene>
<sequence>MLIKTVYIFGLVVFTTYSFSSEDKNDMPINDFTTIVNDLKRALNLDRAFEVIHQYLKTAIHNGQKHSYQQFKDDWSNLKFHPVEIAKFIHQSIWAIIVNGSLAIIKVFHYYHSIFLEDLKEKCDIYFRETDPFHPWNVMEQENKQSPLYVLIYGGIISLVFMKFLSSWNFLLYIAVSFLVYYFGGTPLVFKWILYIIGLLWFAFDIITRYSLYAAIAVVTLYFSRFIMPWKAVDRMPHSSQISPERPQQKEIKTLQSRLKNMEDKTHLIKERLERLYLLIDKKENE</sequence>
<dbReference type="GeneID" id="136086003"/>
<keyword evidence="3" id="KW-1185">Reference proteome</keyword>
<keyword evidence="2" id="KW-0732">Signal</keyword>
<organism evidence="3 4">
    <name type="scientific">Hydra vulgaris</name>
    <name type="common">Hydra</name>
    <name type="synonym">Hydra attenuata</name>
    <dbReference type="NCBI Taxonomy" id="6087"/>
    <lineage>
        <taxon>Eukaryota</taxon>
        <taxon>Metazoa</taxon>
        <taxon>Cnidaria</taxon>
        <taxon>Hydrozoa</taxon>
        <taxon>Hydroidolina</taxon>
        <taxon>Anthoathecata</taxon>
        <taxon>Aplanulata</taxon>
        <taxon>Hydridae</taxon>
        <taxon>Hydra</taxon>
    </lineage>
</organism>
<feature type="transmembrane region" description="Helical" evidence="1">
    <location>
        <begin position="210"/>
        <end position="228"/>
    </location>
</feature>
<evidence type="ECO:0000313" key="4">
    <source>
        <dbReference type="RefSeq" id="XP_065664226.1"/>
    </source>
</evidence>
<keyword evidence="1" id="KW-0812">Transmembrane</keyword>